<evidence type="ECO:0000313" key="3">
    <source>
        <dbReference type="Proteomes" id="UP001155586"/>
    </source>
</evidence>
<evidence type="ECO:0000313" key="2">
    <source>
        <dbReference type="EMBL" id="MCW8333721.1"/>
    </source>
</evidence>
<organism evidence="2 3">
    <name type="scientific">Vibrio paucivorans</name>
    <dbReference type="NCBI Taxonomy" id="2829489"/>
    <lineage>
        <taxon>Bacteria</taxon>
        <taxon>Pseudomonadati</taxon>
        <taxon>Pseudomonadota</taxon>
        <taxon>Gammaproteobacteria</taxon>
        <taxon>Vibrionales</taxon>
        <taxon>Vibrionaceae</taxon>
        <taxon>Vibrio</taxon>
    </lineage>
</organism>
<proteinExistence type="predicted"/>
<dbReference type="Proteomes" id="UP001155586">
    <property type="component" value="Unassembled WGS sequence"/>
</dbReference>
<keyword evidence="1" id="KW-0472">Membrane</keyword>
<feature type="transmembrane region" description="Helical" evidence="1">
    <location>
        <begin position="32"/>
        <end position="52"/>
    </location>
</feature>
<accession>A0A9X3CDP8</accession>
<dbReference type="EMBL" id="JAKRRX010000032">
    <property type="protein sequence ID" value="MCW8333721.1"/>
    <property type="molecule type" value="Genomic_DNA"/>
</dbReference>
<keyword evidence="1" id="KW-0812">Transmembrane</keyword>
<sequence>MKESSDSTLPTLELPLKALHLPDAPSWFPLAWGWWASFAAIIVAILAVVLLIRWNKKKQAPKKTALRLLKPSHTAVKPSAAIELVRQAALCYFPREQVAQLTGKEWYAFLDSQLTDPLFQPNEHQWQAALYQKDAVENPEELVEHCYQWVNDALPPKKGRAKLG</sequence>
<dbReference type="InterPro" id="IPR025489">
    <property type="entry name" value="DUF4381"/>
</dbReference>
<name>A0A9X3CDP8_9VIBR</name>
<comment type="caution">
    <text evidence="2">The sequence shown here is derived from an EMBL/GenBank/DDBJ whole genome shotgun (WGS) entry which is preliminary data.</text>
</comment>
<dbReference type="Pfam" id="PF14316">
    <property type="entry name" value="DUF4381"/>
    <property type="match status" value="1"/>
</dbReference>
<protein>
    <submittedName>
        <fullName evidence="2">DUF4381 domain-containing protein</fullName>
    </submittedName>
</protein>
<reference evidence="2" key="1">
    <citation type="submission" date="2022-02" db="EMBL/GenBank/DDBJ databases">
        <title>Vibrio sp. nov., a new bacterium isolated from Bohai sea, China.</title>
        <authorList>
            <person name="Yuan Y."/>
        </authorList>
    </citation>
    <scope>NUCLEOTIDE SEQUENCE</scope>
    <source>
        <strain evidence="2">DBSS07</strain>
    </source>
</reference>
<keyword evidence="1" id="KW-1133">Transmembrane helix</keyword>
<evidence type="ECO:0000256" key="1">
    <source>
        <dbReference type="SAM" id="Phobius"/>
    </source>
</evidence>
<gene>
    <name evidence="2" type="ORF">MD483_07780</name>
</gene>
<keyword evidence="3" id="KW-1185">Reference proteome</keyword>
<dbReference type="RefSeq" id="WP_265687209.1">
    <property type="nucleotide sequence ID" value="NZ_JAKRRX010000032.1"/>
</dbReference>
<dbReference type="AlphaFoldDB" id="A0A9X3CDP8"/>